<dbReference type="SMART" id="SM00421">
    <property type="entry name" value="HTH_LUXR"/>
    <property type="match status" value="1"/>
</dbReference>
<evidence type="ECO:0000313" key="5">
    <source>
        <dbReference type="Proteomes" id="UP000476511"/>
    </source>
</evidence>
<dbReference type="Gene3D" id="1.10.10.10">
    <property type="entry name" value="Winged helix-like DNA-binding domain superfamily/Winged helix DNA-binding domain"/>
    <property type="match status" value="1"/>
</dbReference>
<accession>A0A6L5R337</accession>
<evidence type="ECO:0000259" key="3">
    <source>
        <dbReference type="PROSITE" id="PS50043"/>
    </source>
</evidence>
<dbReference type="InterPro" id="IPR041664">
    <property type="entry name" value="AAA_16"/>
</dbReference>
<dbReference type="EMBL" id="WKJD01000013">
    <property type="protein sequence ID" value="MRX43974.1"/>
    <property type="molecule type" value="Genomic_DNA"/>
</dbReference>
<sequence length="955" mass="102695">MGAVSPRLAGRERELAVLSHEFSAVLGGEARTILLRGEPGIGKTALMDAAWRRHGGGATVLAARNLPLTTRVPNLAVRSLLKQSGDLQRADADHRPTPIALDTAVDRLLERGPVIIAMDDLHWADSSTLDALMFLAGGPEDRRLGIIGTMRAGAGRPIDRWRADLLRLPSARAVDVGPLDRPGMRELVEDAIGAPPHESLVSDVLARTRGNPYHATLLLEGVAPSATAAPSTVAADLGSALLRAWSQLPQATQELCTMLAMHGKPVRVRTLVDVDPSWSDAERDLRPALAVQVLDIDDEGRAWFHHPLTAEILVASVPQLERRERHAELARSTERAIAYGSASPELLVDLADHLAAAGDTLGCLDASRRAIEALERSGDRMTRLRLLRRSVRISEDPADRPAGRDEAAWRDGRRTLIEAWADAAASVGAYEDEYEAVGELLDGVDAEAEPMVAARLMLRRQRLQFRIGGDLADAAPAREALRLAATAPESPEYATALVELAHAEILVADPRCAAHAAESLERATALGDTAVLAASLAVCGQLAALTRDLDRARALAARALEVALPNGHFWSAMLAAFWEAYSMPDYRSAQRSLRHAMDRLGEAGAPYLVTATLALTEARTAITVGDVTAARAALRYVRSEDPTTYIAMGLANVSAILAALQGRADDAEAYLHRAREQVPEVPSYAMSTQAHTGALARLAEGDPEGALAVLEPLLATAPGDNSCEWLVPLAARALADLAQGARDRHEPDADVVERLDEFEAAYPHVLARTLGISFPADLAALESLYAAERARARDLPEAGDLWMAAVGACAAAQLAWEEAYACRRGAEHDLTSDAGRRERGVELLRRGAALARRLEADPLTADLESLAQWSRVRLYDDRSELAGSAADRLGDATLTRRERELLPYVVDGRTYAEIAALLTISEKTVSSHISNLLRKTGAANRVDLARMAEVRERSA</sequence>
<feature type="domain" description="HTH luxR-type" evidence="3">
    <location>
        <begin position="887"/>
        <end position="952"/>
    </location>
</feature>
<dbReference type="GO" id="GO:0003677">
    <property type="term" value="F:DNA binding"/>
    <property type="evidence" value="ECO:0007669"/>
    <property type="project" value="InterPro"/>
</dbReference>
<evidence type="ECO:0000256" key="2">
    <source>
        <dbReference type="ARBA" id="ARBA00022840"/>
    </source>
</evidence>
<dbReference type="PROSITE" id="PS00622">
    <property type="entry name" value="HTH_LUXR_1"/>
    <property type="match status" value="1"/>
</dbReference>
<keyword evidence="1" id="KW-0547">Nucleotide-binding</keyword>
<dbReference type="InterPro" id="IPR016032">
    <property type="entry name" value="Sig_transdc_resp-reg_C-effctor"/>
</dbReference>
<dbReference type="Pfam" id="PF00196">
    <property type="entry name" value="GerE"/>
    <property type="match status" value="1"/>
</dbReference>
<dbReference type="SUPFAM" id="SSF52540">
    <property type="entry name" value="P-loop containing nucleoside triphosphate hydrolases"/>
    <property type="match status" value="1"/>
</dbReference>
<organism evidence="4 5">
    <name type="scientific">Agromyces kandeliae</name>
    <dbReference type="NCBI Taxonomy" id="2666141"/>
    <lineage>
        <taxon>Bacteria</taxon>
        <taxon>Bacillati</taxon>
        <taxon>Actinomycetota</taxon>
        <taxon>Actinomycetes</taxon>
        <taxon>Micrococcales</taxon>
        <taxon>Microbacteriaceae</taxon>
        <taxon>Agromyces</taxon>
    </lineage>
</organism>
<keyword evidence="2" id="KW-0067">ATP-binding</keyword>
<dbReference type="GO" id="GO:0004016">
    <property type="term" value="F:adenylate cyclase activity"/>
    <property type="evidence" value="ECO:0007669"/>
    <property type="project" value="TreeGrafter"/>
</dbReference>
<gene>
    <name evidence="4" type="ORF">GJR97_09575</name>
</gene>
<dbReference type="RefSeq" id="WP_154346278.1">
    <property type="nucleotide sequence ID" value="NZ_WKJD01000013.1"/>
</dbReference>
<dbReference type="SUPFAM" id="SSF46894">
    <property type="entry name" value="C-terminal effector domain of the bipartite response regulators"/>
    <property type="match status" value="1"/>
</dbReference>
<comment type="caution">
    <text evidence="4">The sequence shown here is derived from an EMBL/GenBank/DDBJ whole genome shotgun (WGS) entry which is preliminary data.</text>
</comment>
<dbReference type="AlphaFoldDB" id="A0A6L5R337"/>
<reference evidence="4 5" key="1">
    <citation type="submission" date="2019-11" db="EMBL/GenBank/DDBJ databases">
        <title>Agromyces kandeliae sp. nov., isolated from mangrove soil.</title>
        <authorList>
            <person name="Wang R."/>
        </authorList>
    </citation>
    <scope>NUCLEOTIDE SEQUENCE [LARGE SCALE GENOMIC DNA]</scope>
    <source>
        <strain evidence="4 5">Q22</strain>
    </source>
</reference>
<dbReference type="Gene3D" id="3.40.50.300">
    <property type="entry name" value="P-loop containing nucleotide triphosphate hydrolases"/>
    <property type="match status" value="1"/>
</dbReference>
<keyword evidence="5" id="KW-1185">Reference proteome</keyword>
<dbReference type="InterPro" id="IPR036388">
    <property type="entry name" value="WH-like_DNA-bd_sf"/>
</dbReference>
<dbReference type="CDD" id="cd06170">
    <property type="entry name" value="LuxR_C_like"/>
    <property type="match status" value="1"/>
</dbReference>
<name>A0A6L5R337_9MICO</name>
<proteinExistence type="predicted"/>
<dbReference type="PRINTS" id="PR00038">
    <property type="entry name" value="HTHLUXR"/>
</dbReference>
<dbReference type="Pfam" id="PF13191">
    <property type="entry name" value="AAA_16"/>
    <property type="match status" value="1"/>
</dbReference>
<dbReference type="GO" id="GO:0005737">
    <property type="term" value="C:cytoplasm"/>
    <property type="evidence" value="ECO:0007669"/>
    <property type="project" value="TreeGrafter"/>
</dbReference>
<dbReference type="PANTHER" id="PTHR16305">
    <property type="entry name" value="TESTICULAR SOLUBLE ADENYLYL CYCLASE"/>
    <property type="match status" value="1"/>
</dbReference>
<dbReference type="InterPro" id="IPR000792">
    <property type="entry name" value="Tscrpt_reg_LuxR_C"/>
</dbReference>
<dbReference type="InterPro" id="IPR027417">
    <property type="entry name" value="P-loop_NTPase"/>
</dbReference>
<dbReference type="Proteomes" id="UP000476511">
    <property type="component" value="Unassembled WGS sequence"/>
</dbReference>
<evidence type="ECO:0000313" key="4">
    <source>
        <dbReference type="EMBL" id="MRX43974.1"/>
    </source>
</evidence>
<dbReference type="GO" id="GO:0005524">
    <property type="term" value="F:ATP binding"/>
    <property type="evidence" value="ECO:0007669"/>
    <property type="project" value="UniProtKB-KW"/>
</dbReference>
<protein>
    <submittedName>
        <fullName evidence="4">AAA family ATPase</fullName>
    </submittedName>
</protein>
<dbReference type="PROSITE" id="PS50043">
    <property type="entry name" value="HTH_LUXR_2"/>
    <property type="match status" value="1"/>
</dbReference>
<dbReference type="PANTHER" id="PTHR16305:SF35">
    <property type="entry name" value="TRANSCRIPTIONAL ACTIVATOR DOMAIN"/>
    <property type="match status" value="1"/>
</dbReference>
<evidence type="ECO:0000256" key="1">
    <source>
        <dbReference type="ARBA" id="ARBA00022741"/>
    </source>
</evidence>
<dbReference type="GO" id="GO:0006355">
    <property type="term" value="P:regulation of DNA-templated transcription"/>
    <property type="evidence" value="ECO:0007669"/>
    <property type="project" value="InterPro"/>
</dbReference>